<dbReference type="InterPro" id="IPR051043">
    <property type="entry name" value="Sulfatase_Mod_Factor_Kinase"/>
</dbReference>
<accession>A0A7C1H5J8</accession>
<dbReference type="SUPFAM" id="SSF49265">
    <property type="entry name" value="Fibronectin type III"/>
    <property type="match status" value="1"/>
</dbReference>
<dbReference type="InterPro" id="IPR036116">
    <property type="entry name" value="FN3_sf"/>
</dbReference>
<organism evidence="2">
    <name type="scientific">Mesotoga infera</name>
    <dbReference type="NCBI Taxonomy" id="1236046"/>
    <lineage>
        <taxon>Bacteria</taxon>
        <taxon>Thermotogati</taxon>
        <taxon>Thermotogota</taxon>
        <taxon>Thermotogae</taxon>
        <taxon>Kosmotogales</taxon>
        <taxon>Kosmotogaceae</taxon>
        <taxon>Mesotoga</taxon>
    </lineage>
</organism>
<gene>
    <name evidence="2" type="ORF">ENN47_13005</name>
</gene>
<dbReference type="PANTHER" id="PTHR23150">
    <property type="entry name" value="SULFATASE MODIFYING FACTOR 1, 2"/>
    <property type="match status" value="1"/>
</dbReference>
<feature type="domain" description="Fibronectin type-III" evidence="1">
    <location>
        <begin position="501"/>
        <end position="596"/>
    </location>
</feature>
<dbReference type="Gene3D" id="2.60.40.10">
    <property type="entry name" value="Immunoglobulins"/>
    <property type="match status" value="2"/>
</dbReference>
<dbReference type="Proteomes" id="UP000886198">
    <property type="component" value="Unassembled WGS sequence"/>
</dbReference>
<dbReference type="Pfam" id="PF03781">
    <property type="entry name" value="FGE-sulfatase"/>
    <property type="match status" value="3"/>
</dbReference>
<dbReference type="AlphaFoldDB" id="A0A7C1H5J8"/>
<dbReference type="InterPro" id="IPR042095">
    <property type="entry name" value="SUMF_sf"/>
</dbReference>
<reference evidence="2" key="1">
    <citation type="journal article" date="2020" name="mSystems">
        <title>Genome- and Community-Level Interaction Insights into Carbon Utilization and Element Cycling Functions of Hydrothermarchaeota in Hydrothermal Sediment.</title>
        <authorList>
            <person name="Zhou Z."/>
            <person name="Liu Y."/>
            <person name="Xu W."/>
            <person name="Pan J."/>
            <person name="Luo Z.H."/>
            <person name="Li M."/>
        </authorList>
    </citation>
    <scope>NUCLEOTIDE SEQUENCE [LARGE SCALE GENOMIC DNA]</scope>
    <source>
        <strain evidence="2">SpSt-1179</strain>
    </source>
</reference>
<dbReference type="InterPro" id="IPR005532">
    <property type="entry name" value="SUMF_dom"/>
</dbReference>
<dbReference type="InterPro" id="IPR016187">
    <property type="entry name" value="CTDL_fold"/>
</dbReference>
<dbReference type="CDD" id="cd00063">
    <property type="entry name" value="FN3"/>
    <property type="match status" value="1"/>
</dbReference>
<proteinExistence type="predicted"/>
<dbReference type="PROSITE" id="PS50853">
    <property type="entry name" value="FN3"/>
    <property type="match status" value="1"/>
</dbReference>
<comment type="caution">
    <text evidence="2">The sequence shown here is derived from an EMBL/GenBank/DDBJ whole genome shotgun (WGS) entry which is preliminary data.</text>
</comment>
<dbReference type="GO" id="GO:0120147">
    <property type="term" value="F:formylglycine-generating oxidase activity"/>
    <property type="evidence" value="ECO:0007669"/>
    <property type="project" value="TreeGrafter"/>
</dbReference>
<dbReference type="SUPFAM" id="SSF56436">
    <property type="entry name" value="C-type lectin-like"/>
    <property type="match status" value="3"/>
</dbReference>
<dbReference type="InterPro" id="IPR013783">
    <property type="entry name" value="Ig-like_fold"/>
</dbReference>
<evidence type="ECO:0000259" key="1">
    <source>
        <dbReference type="PROSITE" id="PS50853"/>
    </source>
</evidence>
<dbReference type="PANTHER" id="PTHR23150:SF19">
    <property type="entry name" value="FORMYLGLYCINE-GENERATING ENZYME"/>
    <property type="match status" value="1"/>
</dbReference>
<name>A0A7C1H5J8_9BACT</name>
<feature type="non-terminal residue" evidence="2">
    <location>
        <position position="1"/>
    </location>
</feature>
<sequence length="861" mass="96973">LSEMASLPKAYNENGRFLDRDGSMTSDPSEVVGYRLPTEAEWEFAARGGTISQGYQYSGSQKVEDVAWYKENSENMTQVVGSVQPNEIQLFDMSGNVWEWCSDLFSIYKAKEQFNPFTSYSSSRSRVIRGGSWANNETYLRVSCRLSREPEVANNTLGFRICRTDIDIRIPVIGRVDGPNGKILEQDVTFVWNGSDYDGLLAGYQYRKDGGEWEELFELKDSYTWRNVSGGSHTFEVRAVDNDGLYSESVSWFFWRVIEGDRVFVKGDYSSIEERLVNVSTLDHDFTIGRYEVTIAEFRKFCSATARKMPNVNLVSSDSCPVFNVSWWDAISYCNWLSDSEELPRAYNSDGKLLDAEGKVTEDLREVVGYRLPTEAEWEFAARGGEVSNGHKYSGGDDVELVAWYSGNSEAGSGFYTRKRSPKEIGQKLPNELDLFDMSGNVWEWCTDSNKAIRGGSFEDSLSYVVVTSRRTVLPDVSSESIGFRVCRTISNESHNRAPYTPVNLFPLDNVVCHSTTITLIWDCSDPDGDEVTYEICFWEGTSQPLIASVRRDLTYTVINLEPETTYYWKVVAKDSKGGNIEGPVWRFTTSAVPEGMVLVEKGSFTMGDTWGGGESDEKPTHKVTFTYNFYIGKCEITFDEYDAFCEATGKSKPGDLGWGRGSRPVIYVSWNDAIAYCNWLSEKEKLPKAYDSNGNLLDKDGKVTTDPSNVVGYRLPTEAEWEYAARGGDKSKGYKYSGSDNVDDVAWYWQNSGDKYLTGDWDADTIVMNNCRAQEVGKKAPNELGIYDMSGNVWEWCSDWFGNYSSSAQTNPYNNSGSARVNRGGSWVSNAADVRVAYRDRFSPSSTDFDLGFRICRTVP</sequence>
<dbReference type="InterPro" id="IPR003961">
    <property type="entry name" value="FN3_dom"/>
</dbReference>
<dbReference type="Gene3D" id="3.90.1580.10">
    <property type="entry name" value="paralog of FGE (formylglycine-generating enzyme)"/>
    <property type="match status" value="3"/>
</dbReference>
<evidence type="ECO:0000313" key="2">
    <source>
        <dbReference type="EMBL" id="HDP79065.1"/>
    </source>
</evidence>
<protein>
    <recommendedName>
        <fullName evidence="1">Fibronectin type-III domain-containing protein</fullName>
    </recommendedName>
</protein>
<dbReference type="EMBL" id="DSBT01000402">
    <property type="protein sequence ID" value="HDP79065.1"/>
    <property type="molecule type" value="Genomic_DNA"/>
</dbReference>